<feature type="transmembrane region" description="Helical" evidence="8">
    <location>
        <begin position="288"/>
        <end position="314"/>
    </location>
</feature>
<evidence type="ECO:0000256" key="4">
    <source>
        <dbReference type="ARBA" id="ARBA00022692"/>
    </source>
</evidence>
<dbReference type="InterPro" id="IPR011701">
    <property type="entry name" value="MFS"/>
</dbReference>
<keyword evidence="11" id="KW-1185">Reference proteome</keyword>
<feature type="transmembrane region" description="Helical" evidence="8">
    <location>
        <begin position="70"/>
        <end position="86"/>
    </location>
</feature>
<dbReference type="Pfam" id="PF07690">
    <property type="entry name" value="MFS_1"/>
    <property type="match status" value="1"/>
</dbReference>
<evidence type="ECO:0000313" key="11">
    <source>
        <dbReference type="Proteomes" id="UP001215151"/>
    </source>
</evidence>
<reference evidence="10" key="1">
    <citation type="submission" date="2022-11" db="EMBL/GenBank/DDBJ databases">
        <title>Genome Sequence of Cubamyces cubensis.</title>
        <authorList>
            <person name="Buettner E."/>
        </authorList>
    </citation>
    <scope>NUCLEOTIDE SEQUENCE</scope>
    <source>
        <strain evidence="10">MPL-01</strain>
    </source>
</reference>
<evidence type="ECO:0000256" key="2">
    <source>
        <dbReference type="ARBA" id="ARBA00008335"/>
    </source>
</evidence>
<feature type="transmembrane region" description="Helical" evidence="8">
    <location>
        <begin position="379"/>
        <end position="396"/>
    </location>
</feature>
<comment type="caution">
    <text evidence="10">The sequence shown here is derived from an EMBL/GenBank/DDBJ whole genome shotgun (WGS) entry which is preliminary data.</text>
</comment>
<feature type="transmembrane region" description="Helical" evidence="8">
    <location>
        <begin position="408"/>
        <end position="435"/>
    </location>
</feature>
<name>A0AAD7TJ01_9APHY</name>
<gene>
    <name evidence="10" type="ORF">ONZ51_g10879</name>
</gene>
<dbReference type="InterPro" id="IPR020846">
    <property type="entry name" value="MFS_dom"/>
</dbReference>
<feature type="transmembrane region" description="Helical" evidence="8">
    <location>
        <begin position="232"/>
        <end position="252"/>
    </location>
</feature>
<feature type="transmembrane region" description="Helical" evidence="8">
    <location>
        <begin position="355"/>
        <end position="373"/>
    </location>
</feature>
<dbReference type="InterPro" id="IPR051788">
    <property type="entry name" value="MFS_Transporter"/>
</dbReference>
<keyword evidence="4 8" id="KW-0812">Transmembrane</keyword>
<dbReference type="PANTHER" id="PTHR23514">
    <property type="entry name" value="BYPASS OF STOP CODON PROTEIN 6"/>
    <property type="match status" value="1"/>
</dbReference>
<organism evidence="10 11">
    <name type="scientific">Trametes cubensis</name>
    <dbReference type="NCBI Taxonomy" id="1111947"/>
    <lineage>
        <taxon>Eukaryota</taxon>
        <taxon>Fungi</taxon>
        <taxon>Dikarya</taxon>
        <taxon>Basidiomycota</taxon>
        <taxon>Agaricomycotina</taxon>
        <taxon>Agaricomycetes</taxon>
        <taxon>Polyporales</taxon>
        <taxon>Polyporaceae</taxon>
        <taxon>Trametes</taxon>
    </lineage>
</organism>
<evidence type="ECO:0000313" key="10">
    <source>
        <dbReference type="EMBL" id="KAJ8462473.1"/>
    </source>
</evidence>
<dbReference type="EMBL" id="JAPEVG010000463">
    <property type="protein sequence ID" value="KAJ8462473.1"/>
    <property type="molecule type" value="Genomic_DNA"/>
</dbReference>
<dbReference type="Gene3D" id="1.20.1250.20">
    <property type="entry name" value="MFS general substrate transporter like domains"/>
    <property type="match status" value="2"/>
</dbReference>
<proteinExistence type="inferred from homology"/>
<evidence type="ECO:0000256" key="8">
    <source>
        <dbReference type="SAM" id="Phobius"/>
    </source>
</evidence>
<evidence type="ECO:0000256" key="3">
    <source>
        <dbReference type="ARBA" id="ARBA00022448"/>
    </source>
</evidence>
<comment type="similarity">
    <text evidence="2">Belongs to the major facilitator superfamily.</text>
</comment>
<dbReference type="SUPFAM" id="SSF103473">
    <property type="entry name" value="MFS general substrate transporter"/>
    <property type="match status" value="1"/>
</dbReference>
<feature type="transmembrane region" description="Helical" evidence="8">
    <location>
        <begin position="326"/>
        <end position="343"/>
    </location>
</feature>
<evidence type="ECO:0000259" key="9">
    <source>
        <dbReference type="PROSITE" id="PS50850"/>
    </source>
</evidence>
<feature type="transmembrane region" description="Helical" evidence="8">
    <location>
        <begin position="106"/>
        <end position="129"/>
    </location>
</feature>
<dbReference type="GO" id="GO:0012505">
    <property type="term" value="C:endomembrane system"/>
    <property type="evidence" value="ECO:0007669"/>
    <property type="project" value="UniProtKB-SubCell"/>
</dbReference>
<comment type="subcellular location">
    <subcellularLocation>
        <location evidence="1">Endomembrane system</location>
        <topology evidence="1">Multi-pass membrane protein</topology>
    </subcellularLocation>
</comment>
<protein>
    <recommendedName>
        <fullName evidence="9">Major facilitator superfamily (MFS) profile domain-containing protein</fullName>
    </recommendedName>
</protein>
<dbReference type="GO" id="GO:0022857">
    <property type="term" value="F:transmembrane transporter activity"/>
    <property type="evidence" value="ECO:0007669"/>
    <property type="project" value="InterPro"/>
</dbReference>
<feature type="compositionally biased region" description="Basic and acidic residues" evidence="7">
    <location>
        <begin position="1"/>
        <end position="26"/>
    </location>
</feature>
<accession>A0AAD7TJ01</accession>
<dbReference type="PANTHER" id="PTHR23514:SF3">
    <property type="entry name" value="BYPASS OF STOP CODON PROTEIN 6"/>
    <property type="match status" value="1"/>
</dbReference>
<dbReference type="Proteomes" id="UP001215151">
    <property type="component" value="Unassembled WGS sequence"/>
</dbReference>
<dbReference type="AlphaFoldDB" id="A0AAD7TJ01"/>
<feature type="transmembrane region" description="Helical" evidence="8">
    <location>
        <begin position="208"/>
        <end position="226"/>
    </location>
</feature>
<keyword evidence="3" id="KW-0813">Transport</keyword>
<dbReference type="PROSITE" id="PS50850">
    <property type="entry name" value="MFS"/>
    <property type="match status" value="1"/>
</dbReference>
<evidence type="ECO:0000256" key="6">
    <source>
        <dbReference type="ARBA" id="ARBA00023136"/>
    </source>
</evidence>
<sequence length="446" mass="48244">MQVHDDVEAAPRHEKGELRVTVDEKAQGSATDIAEVFSPSGSELEKQQSTEDDGARVLPGVQTPAMRRKATMQFVTLCCSMFVAGWNDGTLGPLLPRIQEVYHVGYAVVSLIFVVSCTGAVLGSCTFLYMFDRLGYGLVVVLASCLMIIAYALEAAAVPFPVFVVVYFFIGYGGSFLVRRPEFNSGSNVFLANVSVGKASRRFGMLHGVYGLGAMASPLVSTQFALLPHWSFVYLIHLGLLIITAIMQVITFKFQNQEQCAKEIGQPPPDNGSDSLLLRYKRVFRLRVVHLMALFAFIYVGIEVSIGSWIVTYVIKLRNGGPDSGYIPSGLFGGLMIGRVALLPFSKLVGERRVIFLYILLVMALEFVVWFVHSQVGDALAVAFIGFFLGPLFPIMTNHAGGILPPDLISGGVGWIASWGAAGAAVWPFVVGAIASRTGIGSLTPL</sequence>
<dbReference type="GO" id="GO:0016020">
    <property type="term" value="C:membrane"/>
    <property type="evidence" value="ECO:0007669"/>
    <property type="project" value="TreeGrafter"/>
</dbReference>
<keyword evidence="5 8" id="KW-1133">Transmembrane helix</keyword>
<dbReference type="InterPro" id="IPR036259">
    <property type="entry name" value="MFS_trans_sf"/>
</dbReference>
<evidence type="ECO:0000256" key="5">
    <source>
        <dbReference type="ARBA" id="ARBA00022989"/>
    </source>
</evidence>
<feature type="domain" description="Major facilitator superfamily (MFS) profile" evidence="9">
    <location>
        <begin position="73"/>
        <end position="446"/>
    </location>
</feature>
<feature type="transmembrane region" description="Helical" evidence="8">
    <location>
        <begin position="136"/>
        <end position="153"/>
    </location>
</feature>
<feature type="transmembrane region" description="Helical" evidence="8">
    <location>
        <begin position="159"/>
        <end position="178"/>
    </location>
</feature>
<feature type="region of interest" description="Disordered" evidence="7">
    <location>
        <begin position="1"/>
        <end position="27"/>
    </location>
</feature>
<keyword evidence="6 8" id="KW-0472">Membrane</keyword>
<evidence type="ECO:0000256" key="1">
    <source>
        <dbReference type="ARBA" id="ARBA00004127"/>
    </source>
</evidence>
<evidence type="ECO:0000256" key="7">
    <source>
        <dbReference type="SAM" id="MobiDB-lite"/>
    </source>
</evidence>